<organism evidence="2 3">
    <name type="scientific">Punica granatum</name>
    <name type="common">Pomegranate</name>
    <dbReference type="NCBI Taxonomy" id="22663"/>
    <lineage>
        <taxon>Eukaryota</taxon>
        <taxon>Viridiplantae</taxon>
        <taxon>Streptophyta</taxon>
        <taxon>Embryophyta</taxon>
        <taxon>Tracheophyta</taxon>
        <taxon>Spermatophyta</taxon>
        <taxon>Magnoliopsida</taxon>
        <taxon>eudicotyledons</taxon>
        <taxon>Gunneridae</taxon>
        <taxon>Pentapetalae</taxon>
        <taxon>rosids</taxon>
        <taxon>malvids</taxon>
        <taxon>Myrtales</taxon>
        <taxon>Lythraceae</taxon>
        <taxon>Punica</taxon>
    </lineage>
</organism>
<proteinExistence type="predicted"/>
<feature type="region of interest" description="Disordered" evidence="1">
    <location>
        <begin position="71"/>
        <end position="106"/>
    </location>
</feature>
<name>A0A218WWQ6_PUNGR</name>
<dbReference type="Proteomes" id="UP000197138">
    <property type="component" value="Unassembled WGS sequence"/>
</dbReference>
<evidence type="ECO:0000313" key="2">
    <source>
        <dbReference type="EMBL" id="OWM77194.1"/>
    </source>
</evidence>
<gene>
    <name evidence="2" type="ORF">CDL15_Pgr028831</name>
</gene>
<evidence type="ECO:0000313" key="3">
    <source>
        <dbReference type="Proteomes" id="UP000197138"/>
    </source>
</evidence>
<evidence type="ECO:0000256" key="1">
    <source>
        <dbReference type="SAM" id="MobiDB-lite"/>
    </source>
</evidence>
<accession>A0A218WWQ6</accession>
<sequence length="106" mass="11959">MAKTESRLIPGKDGRPKWLPWQKPHARTGEKYQKPDRSLFHDSFLHFRPDLANNEAKGLLDHSRIAAIAPADEHGDAPLHDTSPFPPSLAPDRDPFFLTDPWNLSG</sequence>
<feature type="region of interest" description="Disordered" evidence="1">
    <location>
        <begin position="1"/>
        <end position="34"/>
    </location>
</feature>
<dbReference type="EMBL" id="MTKT01002590">
    <property type="protein sequence ID" value="OWM77194.1"/>
    <property type="molecule type" value="Genomic_DNA"/>
</dbReference>
<protein>
    <submittedName>
        <fullName evidence="2">Uncharacterized protein</fullName>
    </submittedName>
</protein>
<reference evidence="3" key="1">
    <citation type="journal article" date="2017" name="Plant J.">
        <title>The pomegranate (Punica granatum L.) genome and the genomics of punicalagin biosynthesis.</title>
        <authorList>
            <person name="Qin G."/>
            <person name="Xu C."/>
            <person name="Ming R."/>
            <person name="Tang H."/>
            <person name="Guyot R."/>
            <person name="Kramer E.M."/>
            <person name="Hu Y."/>
            <person name="Yi X."/>
            <person name="Qi Y."/>
            <person name="Xu X."/>
            <person name="Gao Z."/>
            <person name="Pan H."/>
            <person name="Jian J."/>
            <person name="Tian Y."/>
            <person name="Yue Z."/>
            <person name="Xu Y."/>
        </authorList>
    </citation>
    <scope>NUCLEOTIDE SEQUENCE [LARGE SCALE GENOMIC DNA]</scope>
    <source>
        <strain evidence="3">cv. Dabenzi</strain>
    </source>
</reference>
<comment type="caution">
    <text evidence="2">The sequence shown here is derived from an EMBL/GenBank/DDBJ whole genome shotgun (WGS) entry which is preliminary data.</text>
</comment>
<feature type="compositionally biased region" description="Basic and acidic residues" evidence="1">
    <location>
        <begin position="1"/>
        <end position="16"/>
    </location>
</feature>
<dbReference type="AlphaFoldDB" id="A0A218WWQ6"/>